<dbReference type="Pfam" id="PF06985">
    <property type="entry name" value="HET"/>
    <property type="match status" value="1"/>
</dbReference>
<feature type="region of interest" description="Disordered" evidence="1">
    <location>
        <begin position="93"/>
        <end position="130"/>
    </location>
</feature>
<evidence type="ECO:0000259" key="2">
    <source>
        <dbReference type="Pfam" id="PF06985"/>
    </source>
</evidence>
<evidence type="ECO:0000313" key="3">
    <source>
        <dbReference type="EMBL" id="KAF9482646.1"/>
    </source>
</evidence>
<dbReference type="PANTHER" id="PTHR10622:SF10">
    <property type="entry name" value="HET DOMAIN-CONTAINING PROTEIN"/>
    <property type="match status" value="1"/>
</dbReference>
<reference evidence="3" key="1">
    <citation type="submission" date="2020-11" db="EMBL/GenBank/DDBJ databases">
        <authorList>
            <consortium name="DOE Joint Genome Institute"/>
            <person name="Ahrendt S."/>
            <person name="Riley R."/>
            <person name="Andreopoulos W."/>
            <person name="Labutti K."/>
            <person name="Pangilinan J."/>
            <person name="Ruiz-Duenas F.J."/>
            <person name="Barrasa J.M."/>
            <person name="Sanchez-Garcia M."/>
            <person name="Camarero S."/>
            <person name="Miyauchi S."/>
            <person name="Serrano A."/>
            <person name="Linde D."/>
            <person name="Babiker R."/>
            <person name="Drula E."/>
            <person name="Ayuso-Fernandez I."/>
            <person name="Pacheco R."/>
            <person name="Padilla G."/>
            <person name="Ferreira P."/>
            <person name="Barriuso J."/>
            <person name="Kellner H."/>
            <person name="Castanera R."/>
            <person name="Alfaro M."/>
            <person name="Ramirez L."/>
            <person name="Pisabarro A.G."/>
            <person name="Kuo A."/>
            <person name="Tritt A."/>
            <person name="Lipzen A."/>
            <person name="He G."/>
            <person name="Yan M."/>
            <person name="Ng V."/>
            <person name="Cullen D."/>
            <person name="Martin F."/>
            <person name="Rosso M.-N."/>
            <person name="Henrissat B."/>
            <person name="Hibbett D."/>
            <person name="Martinez A.T."/>
            <person name="Grigoriev I.V."/>
        </authorList>
    </citation>
    <scope>NUCLEOTIDE SEQUENCE</scope>
    <source>
        <strain evidence="3">CIRM-BRFM 674</strain>
    </source>
</reference>
<dbReference type="OrthoDB" id="5122891at2759"/>
<dbReference type="InterPro" id="IPR010730">
    <property type="entry name" value="HET"/>
</dbReference>
<evidence type="ECO:0000313" key="4">
    <source>
        <dbReference type="Proteomes" id="UP000807469"/>
    </source>
</evidence>
<comment type="caution">
    <text evidence="3">The sequence shown here is derived from an EMBL/GenBank/DDBJ whole genome shotgun (WGS) entry which is preliminary data.</text>
</comment>
<evidence type="ECO:0000256" key="1">
    <source>
        <dbReference type="SAM" id="MobiDB-lite"/>
    </source>
</evidence>
<feature type="compositionally biased region" description="Polar residues" evidence="1">
    <location>
        <begin position="115"/>
        <end position="124"/>
    </location>
</feature>
<proteinExistence type="predicted"/>
<gene>
    <name evidence="3" type="ORF">BDN70DRAFT_874832</name>
</gene>
<dbReference type="PANTHER" id="PTHR10622">
    <property type="entry name" value="HET DOMAIN-CONTAINING PROTEIN"/>
    <property type="match status" value="1"/>
</dbReference>
<accession>A0A9P6CW84</accession>
<feature type="domain" description="Heterokaryon incompatibility" evidence="2">
    <location>
        <begin position="214"/>
        <end position="306"/>
    </location>
</feature>
<dbReference type="EMBL" id="MU155163">
    <property type="protein sequence ID" value="KAF9482646.1"/>
    <property type="molecule type" value="Genomic_DNA"/>
</dbReference>
<sequence>MPVDCSSAHSQALLAALQNFIIPLVRTAVLDPQVDIDESRRMGSEAEEFLVALQRYISSCVQREQPESTRNVKLPMEANAAAKGETDAIRTAEAGQMKEAPSEPVQDEQVDDSSAGDTGSQLESKASLRSAIPQQANNSRLVREALVDLRSKVFNDMPIRLLRFQKRGSELDITLVDRAQVYSLLSQNLEEEVRSSTAISAIDILLKPEKMIKYAILSHTWLHSAPGEVTFEDWQGSNFDRTQVGYQKIVNFCKVAMDDHGLTLGWMDTVCIDKSSSSELDESIRSMYKWYQNSSICITYLSESTALSHMEKDPWFTRGWTLQELLAPRYLKFYNMYWTKLIESPPLNQSDTNVDQSLDLRETDLGVEIIQQKIEVATTLTRLELSYSLSDSIPIYRKMQWAAMRQVTREEDIAYSLMGIFKINMSIAYGEGAKLAFLRLLKEILNTSKANILDVFNWAGDYQSEISELLPYSPRAYLQCSTITYYIPRLTEPLVLSHLGLCIPGLLIPAIPVNQNVQTPTTEYPASAEGDFYATVPLSISEQQNIPLNNFNILDLTEIARFGISKFNLLDKKIREVPPKGRRWAFLILNCEWDEVNIHIPGSCFALLISWSSTVYGLQKALPPTKYKIQTFYPIIFRLFNKTSLTKYGCFSIKRTDLPEHKMQFLSLYL</sequence>
<name>A0A9P6CW84_9AGAR</name>
<protein>
    <recommendedName>
        <fullName evidence="2">Heterokaryon incompatibility domain-containing protein</fullName>
    </recommendedName>
</protein>
<dbReference type="AlphaFoldDB" id="A0A9P6CW84"/>
<organism evidence="3 4">
    <name type="scientific">Pholiota conissans</name>
    <dbReference type="NCBI Taxonomy" id="109636"/>
    <lineage>
        <taxon>Eukaryota</taxon>
        <taxon>Fungi</taxon>
        <taxon>Dikarya</taxon>
        <taxon>Basidiomycota</taxon>
        <taxon>Agaricomycotina</taxon>
        <taxon>Agaricomycetes</taxon>
        <taxon>Agaricomycetidae</taxon>
        <taxon>Agaricales</taxon>
        <taxon>Agaricineae</taxon>
        <taxon>Strophariaceae</taxon>
        <taxon>Pholiota</taxon>
    </lineage>
</organism>
<keyword evidence="4" id="KW-1185">Reference proteome</keyword>
<dbReference type="Proteomes" id="UP000807469">
    <property type="component" value="Unassembled WGS sequence"/>
</dbReference>